<feature type="transmembrane region" description="Helical" evidence="1">
    <location>
        <begin position="57"/>
        <end position="76"/>
    </location>
</feature>
<dbReference type="OrthoDB" id="9828319at2"/>
<feature type="transmembrane region" description="Helical" evidence="1">
    <location>
        <begin position="7"/>
        <end position="25"/>
    </location>
</feature>
<feature type="transmembrane region" description="Helical" evidence="1">
    <location>
        <begin position="298"/>
        <end position="328"/>
    </location>
</feature>
<evidence type="ECO:0000256" key="1">
    <source>
        <dbReference type="SAM" id="Phobius"/>
    </source>
</evidence>
<feature type="transmembrane region" description="Helical" evidence="1">
    <location>
        <begin position="216"/>
        <end position="236"/>
    </location>
</feature>
<reference evidence="2" key="1">
    <citation type="journal article" date="2015" name="Genome Announc.">
        <title>Draft Genome Sequence of Anaerolineae Strain TC1, a Novel Isolate from a Methanogenic Wastewater Treatment System.</title>
        <authorList>
            <person name="Matsuura N."/>
            <person name="Tourlousse D.M."/>
            <person name="Sun L."/>
            <person name="Toyonaga M."/>
            <person name="Kuroda K."/>
            <person name="Ohashi A."/>
            <person name="Cruz R."/>
            <person name="Yamaguchi T."/>
            <person name="Sekiguchi Y."/>
        </authorList>
    </citation>
    <scope>NUCLEOTIDE SEQUENCE [LARGE SCALE GENOMIC DNA]</scope>
    <source>
        <strain evidence="2">TC1</strain>
    </source>
</reference>
<keyword evidence="1" id="KW-0472">Membrane</keyword>
<name>A0A0K8P9P5_9CHLR</name>
<feature type="transmembrane region" description="Helical" evidence="1">
    <location>
        <begin position="522"/>
        <end position="540"/>
    </location>
</feature>
<keyword evidence="1" id="KW-0812">Transmembrane</keyword>
<evidence type="ECO:0000313" key="3">
    <source>
        <dbReference type="Proteomes" id="UP000053370"/>
    </source>
</evidence>
<keyword evidence="3" id="KW-1185">Reference proteome</keyword>
<feature type="transmembrane region" description="Helical" evidence="1">
    <location>
        <begin position="340"/>
        <end position="358"/>
    </location>
</feature>
<feature type="transmembrane region" description="Helical" evidence="1">
    <location>
        <begin position="429"/>
        <end position="447"/>
    </location>
</feature>
<keyword evidence="1" id="KW-1133">Transmembrane helix</keyword>
<dbReference type="EMBL" id="DF968179">
    <property type="protein sequence ID" value="GAP39382.1"/>
    <property type="molecule type" value="Genomic_DNA"/>
</dbReference>
<dbReference type="Proteomes" id="UP000053370">
    <property type="component" value="Unassembled WGS sequence"/>
</dbReference>
<accession>A0A0K8P9P5</accession>
<feature type="transmembrane region" description="Helical" evidence="1">
    <location>
        <begin position="31"/>
        <end position="48"/>
    </location>
</feature>
<dbReference type="AlphaFoldDB" id="A0A0K8P9P5"/>
<feature type="transmembrane region" description="Helical" evidence="1">
    <location>
        <begin position="459"/>
        <end position="478"/>
    </location>
</feature>
<sequence>MKRQLPKYVTLIAAICLFITFLSKFGAVQPWIFYLSFCFLIVCILDFFQNGFHVTTLVPWAAIWLGLLWEVISAYQGSVNLFRVPVQMLWRFSFFFWLSLIIGIAVRIRFLLDQTHFSGLTIQGIRSDSPIWKFLVTWKSEILILLITILSLKPLFHSGYYWDDAVNSTAYLFEKYDQLPLLQNLLIFMRRYLELGRINVLSCYYYFLFYIENVSIYKAIIIGLVGVDMLLLGLLVREIGGSRKISRLAMLLIPVLIQFRAYQDPVTGFYGLMQVIMAEIMLSAFFLLRFLHTGKRKYYLLSLIPFLIGLMTYEVCFPFILLIPLIVFLETKSWKKTFRYSIPFVLIVFLLIGAIWVVRMKFAQESTYPGVAFSLDLFSILRTYFYQLMAALPLSFYFSGRQLAILGSNYLAQDVLSYQLTDVLKAVKFDDWIVLLLAIFVLIWNRVKQFENPRYKNWGLLFGMGLSFWLLPAVTIAVSQRYQGQLIPGLGYLPVFMEYFGVSLLIVSLYIIWLQKIRNPQVLIIGKAAAICVLFLTILMNQQNNRTVNELLNRSFLYPREGGEKALQAGMLDFLPNQTVLVSANPGEYIWEANWANVGLYPEYYAVQSKRDLQAAGIQTMNLSEFIDHAISSEHANSGSLLIHPDGASMIAYDGGADLGLAKMGRINQLKTDSSYGTNLETLTDHVLFYIRGKFPEKARITYQTSDGRTIWLKMEDGWLVRRSKDGNLYQLAENDEIVFETLDLYGF</sequence>
<evidence type="ECO:0000313" key="2">
    <source>
        <dbReference type="EMBL" id="GAP39382.1"/>
    </source>
</evidence>
<feature type="transmembrane region" description="Helical" evidence="1">
    <location>
        <begin position="490"/>
        <end position="513"/>
    </location>
</feature>
<dbReference type="STRING" id="1678840.ATC1_11312"/>
<feature type="transmembrane region" description="Helical" evidence="1">
    <location>
        <begin position="88"/>
        <end position="110"/>
    </location>
</feature>
<feature type="transmembrane region" description="Helical" evidence="1">
    <location>
        <begin position="248"/>
        <end position="263"/>
    </location>
</feature>
<feature type="transmembrane region" description="Helical" evidence="1">
    <location>
        <begin position="269"/>
        <end position="291"/>
    </location>
</feature>
<organism evidence="2">
    <name type="scientific">Flexilinea flocculi</name>
    <dbReference type="NCBI Taxonomy" id="1678840"/>
    <lineage>
        <taxon>Bacteria</taxon>
        <taxon>Bacillati</taxon>
        <taxon>Chloroflexota</taxon>
        <taxon>Anaerolineae</taxon>
        <taxon>Anaerolineales</taxon>
        <taxon>Anaerolineaceae</taxon>
        <taxon>Flexilinea</taxon>
    </lineage>
</organism>
<dbReference type="RefSeq" id="WP_062277586.1">
    <property type="nucleotide sequence ID" value="NZ_DF968179.1"/>
</dbReference>
<protein>
    <submittedName>
        <fullName evidence="2">Uncharacterized protein</fullName>
    </submittedName>
</protein>
<feature type="transmembrane region" description="Helical" evidence="1">
    <location>
        <begin position="131"/>
        <end position="152"/>
    </location>
</feature>
<proteinExistence type="predicted"/>
<gene>
    <name evidence="2" type="ORF">ATC1_11312</name>
</gene>